<dbReference type="Proteomes" id="UP000030700">
    <property type="component" value="Unassembled WGS sequence"/>
</dbReference>
<keyword evidence="10" id="KW-0346">Stress response</keyword>
<comment type="similarity">
    <text evidence="3">Belongs to the peptidase S1C family.</text>
</comment>
<dbReference type="Pfam" id="PF13365">
    <property type="entry name" value="Trypsin_2"/>
    <property type="match status" value="1"/>
</dbReference>
<dbReference type="EMBL" id="DF820460">
    <property type="protein sequence ID" value="GAK53698.1"/>
    <property type="molecule type" value="Genomic_DNA"/>
</dbReference>
<evidence type="ECO:0000259" key="13">
    <source>
        <dbReference type="PROSITE" id="PS50106"/>
    </source>
</evidence>
<dbReference type="PRINTS" id="PR00834">
    <property type="entry name" value="PROTEASES2C"/>
</dbReference>
<dbReference type="GO" id="GO:0042597">
    <property type="term" value="C:periplasmic space"/>
    <property type="evidence" value="ECO:0007669"/>
    <property type="project" value="UniProtKB-SubCell"/>
</dbReference>
<dbReference type="AlphaFoldDB" id="A0A081BQL7"/>
<feature type="signal peptide" evidence="12">
    <location>
        <begin position="1"/>
        <end position="28"/>
    </location>
</feature>
<evidence type="ECO:0000256" key="9">
    <source>
        <dbReference type="ARBA" id="ARBA00022825"/>
    </source>
</evidence>
<sequence>MPYLSFFQRTLSACCCSAFILLFSLSNAQNVSAQNPQYIPYSFADIAEKIRPAVVNINTVQTIGAIIEQIPQANSNDGRPPSREKNPIHQFKRRSLGSGVIIGKEGYIITNNHVIEASDEIRVKLSDDQEFQAKIIGKDVKTDIALIKIAPTAQELPVAVLGDSNALRVGEWVIAVGNPYGLSQTVTAGIISAKGRVMGNPYDDFIQTDASINPGNSGGPLVNINGEVIGINTAIFGQVDQNRFAQGIGFAIPINIVREVVDDLQQYGRVKRGWVGIVIQEITPEIVASFNLPNTKGALVTGIVPDGPADKAGIVRGDVILRFNDVDIAHSIDLPRIAADYEPGATSSLLINRDGEEMLIPLTLGEFPEPETPTFPFEELPVQ</sequence>
<keyword evidence="12" id="KW-0732">Signal</keyword>
<evidence type="ECO:0000256" key="6">
    <source>
        <dbReference type="ARBA" id="ARBA00022670"/>
    </source>
</evidence>
<evidence type="ECO:0000313" key="14">
    <source>
        <dbReference type="EMBL" id="GAK53698.1"/>
    </source>
</evidence>
<dbReference type="GO" id="GO:0006508">
    <property type="term" value="P:proteolysis"/>
    <property type="evidence" value="ECO:0007669"/>
    <property type="project" value="UniProtKB-KW"/>
</dbReference>
<accession>A0A081BQL7</accession>
<dbReference type="InterPro" id="IPR009003">
    <property type="entry name" value="Peptidase_S1_PA"/>
</dbReference>
<name>A0A081BQL7_9BACT</name>
<dbReference type="SMART" id="SM00228">
    <property type="entry name" value="PDZ"/>
    <property type="match status" value="1"/>
</dbReference>
<dbReference type="Pfam" id="PF13180">
    <property type="entry name" value="PDZ_2"/>
    <property type="match status" value="1"/>
</dbReference>
<evidence type="ECO:0000256" key="8">
    <source>
        <dbReference type="ARBA" id="ARBA00022801"/>
    </source>
</evidence>
<dbReference type="GO" id="GO:0004252">
    <property type="term" value="F:serine-type endopeptidase activity"/>
    <property type="evidence" value="ECO:0007669"/>
    <property type="project" value="InterPro"/>
</dbReference>
<comment type="catalytic activity">
    <reaction evidence="1">
        <text>Acts on substrates that are at least partially unfolded. The cleavage site P1 residue is normally between a pair of hydrophobic residues, such as Val-|-Val.</text>
        <dbReference type="EC" id="3.4.21.107"/>
    </reaction>
</comment>
<evidence type="ECO:0000256" key="4">
    <source>
        <dbReference type="ARBA" id="ARBA00013035"/>
    </source>
</evidence>
<evidence type="ECO:0000313" key="15">
    <source>
        <dbReference type="Proteomes" id="UP000030700"/>
    </source>
</evidence>
<evidence type="ECO:0000256" key="11">
    <source>
        <dbReference type="ARBA" id="ARBA00032850"/>
    </source>
</evidence>
<dbReference type="SUPFAM" id="SSF50494">
    <property type="entry name" value="Trypsin-like serine proteases"/>
    <property type="match status" value="1"/>
</dbReference>
<dbReference type="PROSITE" id="PS50106">
    <property type="entry name" value="PDZ"/>
    <property type="match status" value="1"/>
</dbReference>
<comment type="subcellular location">
    <subcellularLocation>
        <location evidence="2">Periplasm</location>
    </subcellularLocation>
</comment>
<evidence type="ECO:0000256" key="7">
    <source>
        <dbReference type="ARBA" id="ARBA00022764"/>
    </source>
</evidence>
<feature type="chain" id="PRO_5001755307" description="Probable periplasmic serine endoprotease DegP-like" evidence="12">
    <location>
        <begin position="29"/>
        <end position="383"/>
    </location>
</feature>
<protein>
    <recommendedName>
        <fullName evidence="5">Probable periplasmic serine endoprotease DegP-like</fullName>
        <ecNumber evidence="4">3.4.21.107</ecNumber>
    </recommendedName>
    <alternativeName>
        <fullName evidence="11">Protease Do</fullName>
    </alternativeName>
</protein>
<dbReference type="PANTHER" id="PTHR22939">
    <property type="entry name" value="SERINE PROTEASE FAMILY S1C HTRA-RELATED"/>
    <property type="match status" value="1"/>
</dbReference>
<evidence type="ECO:0000256" key="5">
    <source>
        <dbReference type="ARBA" id="ARBA00013958"/>
    </source>
</evidence>
<dbReference type="Gene3D" id="2.30.42.10">
    <property type="match status" value="1"/>
</dbReference>
<reference evidence="14" key="1">
    <citation type="journal article" date="2015" name="PeerJ">
        <title>First genomic representation of candidate bacterial phylum KSB3 points to enhanced environmental sensing as a trigger of wastewater bulking.</title>
        <authorList>
            <person name="Sekiguchi Y."/>
            <person name="Ohashi A."/>
            <person name="Parks D.H."/>
            <person name="Yamauchi T."/>
            <person name="Tyson G.W."/>
            <person name="Hugenholtz P."/>
        </authorList>
    </citation>
    <scope>NUCLEOTIDE SEQUENCE [LARGE SCALE GENOMIC DNA]</scope>
</reference>
<dbReference type="SUPFAM" id="SSF50156">
    <property type="entry name" value="PDZ domain-like"/>
    <property type="match status" value="1"/>
</dbReference>
<evidence type="ECO:0000256" key="2">
    <source>
        <dbReference type="ARBA" id="ARBA00004418"/>
    </source>
</evidence>
<dbReference type="InterPro" id="IPR001940">
    <property type="entry name" value="Peptidase_S1C"/>
</dbReference>
<keyword evidence="15" id="KW-1185">Reference proteome</keyword>
<feature type="domain" description="PDZ" evidence="13">
    <location>
        <begin position="264"/>
        <end position="328"/>
    </location>
</feature>
<keyword evidence="9" id="KW-0720">Serine protease</keyword>
<dbReference type="PANTHER" id="PTHR22939:SF130">
    <property type="entry name" value="PERIPLASMIC SERINE ENDOPROTEASE DEGP-LIKE-RELATED"/>
    <property type="match status" value="1"/>
</dbReference>
<dbReference type="HOGENOM" id="CLU_020120_0_0_0"/>
<keyword evidence="6" id="KW-0645">Protease</keyword>
<keyword evidence="8" id="KW-0378">Hydrolase</keyword>
<gene>
    <name evidence="14" type="ORF">U14_04969</name>
</gene>
<dbReference type="STRING" id="1499966.U14_04969"/>
<evidence type="ECO:0000256" key="10">
    <source>
        <dbReference type="ARBA" id="ARBA00023016"/>
    </source>
</evidence>
<dbReference type="InterPro" id="IPR001478">
    <property type="entry name" value="PDZ"/>
</dbReference>
<dbReference type="FunFam" id="2.40.10.10:FF:000001">
    <property type="entry name" value="Periplasmic serine protease DegS"/>
    <property type="match status" value="1"/>
</dbReference>
<evidence type="ECO:0000256" key="1">
    <source>
        <dbReference type="ARBA" id="ARBA00001772"/>
    </source>
</evidence>
<proteinExistence type="inferred from homology"/>
<evidence type="ECO:0000256" key="12">
    <source>
        <dbReference type="SAM" id="SignalP"/>
    </source>
</evidence>
<dbReference type="Gene3D" id="2.40.10.120">
    <property type="match status" value="1"/>
</dbReference>
<keyword evidence="7" id="KW-0574">Periplasm</keyword>
<dbReference type="CDD" id="cd10839">
    <property type="entry name" value="cpPDZ1_DegP-like"/>
    <property type="match status" value="1"/>
</dbReference>
<organism evidence="14">
    <name type="scientific">Candidatus Moduliflexus flocculans</name>
    <dbReference type="NCBI Taxonomy" id="1499966"/>
    <lineage>
        <taxon>Bacteria</taxon>
        <taxon>Candidatus Moduliflexota</taxon>
        <taxon>Candidatus Moduliflexia</taxon>
        <taxon>Candidatus Moduliflexales</taxon>
        <taxon>Candidatus Moduliflexaceae</taxon>
    </lineage>
</organism>
<dbReference type="EC" id="3.4.21.107" evidence="4"/>
<evidence type="ECO:0000256" key="3">
    <source>
        <dbReference type="ARBA" id="ARBA00010541"/>
    </source>
</evidence>
<dbReference type="InterPro" id="IPR036034">
    <property type="entry name" value="PDZ_sf"/>
</dbReference>